<evidence type="ECO:0000256" key="5">
    <source>
        <dbReference type="ARBA" id="ARBA00034031"/>
    </source>
</evidence>
<dbReference type="SUPFAM" id="SSF53032">
    <property type="entry name" value="tRNA-intron endonuclease catalytic domain-like"/>
    <property type="match status" value="1"/>
</dbReference>
<feature type="chain" id="PRO_5002681057" description="tRNA-intron lyase" evidence="7">
    <location>
        <begin position="28"/>
        <end position="232"/>
    </location>
</feature>
<dbReference type="FunCoup" id="A5DCK5">
    <property type="interactions" value="152"/>
</dbReference>
<dbReference type="RefSeq" id="XP_001487633.2">
    <property type="nucleotide sequence ID" value="XM_001487583.1"/>
</dbReference>
<dbReference type="Proteomes" id="UP000001997">
    <property type="component" value="Unassembled WGS sequence"/>
</dbReference>
<dbReference type="EMBL" id="CH408155">
    <property type="protein sequence ID" value="EDK36912.2"/>
    <property type="molecule type" value="Genomic_DNA"/>
</dbReference>
<proteinExistence type="inferred from homology"/>
<evidence type="ECO:0000256" key="4">
    <source>
        <dbReference type="ARBA" id="ARBA00023239"/>
    </source>
</evidence>
<dbReference type="InterPro" id="IPR059049">
    <property type="entry name" value="TSEN34_N"/>
</dbReference>
<evidence type="ECO:0000256" key="2">
    <source>
        <dbReference type="ARBA" id="ARBA00012573"/>
    </source>
</evidence>
<dbReference type="GeneID" id="5129755"/>
<organism evidence="10 11">
    <name type="scientific">Meyerozyma guilliermondii (strain ATCC 6260 / CBS 566 / DSM 6381 / JCM 1539 / NBRC 10279 / NRRL Y-324)</name>
    <name type="common">Yeast</name>
    <name type="synonym">Candida guilliermondii</name>
    <dbReference type="NCBI Taxonomy" id="294746"/>
    <lineage>
        <taxon>Eukaryota</taxon>
        <taxon>Fungi</taxon>
        <taxon>Dikarya</taxon>
        <taxon>Ascomycota</taxon>
        <taxon>Saccharomycotina</taxon>
        <taxon>Pichiomycetes</taxon>
        <taxon>Debaryomycetaceae</taxon>
        <taxon>Meyerozyma</taxon>
    </lineage>
</organism>
<dbReference type="PIRSF" id="PIRSF017250">
    <property type="entry name" value="tRNA_splic_SEN34"/>
    <property type="match status" value="1"/>
</dbReference>
<feature type="active site" evidence="6">
    <location>
        <position position="184"/>
    </location>
</feature>
<dbReference type="GO" id="GO:0000214">
    <property type="term" value="C:tRNA-intron endonuclease complex"/>
    <property type="evidence" value="ECO:0007669"/>
    <property type="project" value="EnsemblFungi"/>
</dbReference>
<dbReference type="InterPro" id="IPR006677">
    <property type="entry name" value="tRNA_intron_Endonuc_cat-like"/>
</dbReference>
<evidence type="ECO:0000259" key="8">
    <source>
        <dbReference type="Pfam" id="PF01974"/>
    </source>
</evidence>
<feature type="domain" description="tRNA intron endonuclease catalytic" evidence="8">
    <location>
        <begin position="149"/>
        <end position="217"/>
    </location>
</feature>
<dbReference type="EC" id="4.6.1.16" evidence="2"/>
<evidence type="ECO:0000256" key="7">
    <source>
        <dbReference type="SAM" id="SignalP"/>
    </source>
</evidence>
<dbReference type="GO" id="GO:0000213">
    <property type="term" value="F:tRNA-intron lyase activity"/>
    <property type="evidence" value="ECO:0007669"/>
    <property type="project" value="UniProtKB-EC"/>
</dbReference>
<feature type="domain" description="TSEN34 N-terminal" evidence="9">
    <location>
        <begin position="21"/>
        <end position="88"/>
    </location>
</feature>
<accession>A5DCK5</accession>
<evidence type="ECO:0000313" key="10">
    <source>
        <dbReference type="EMBL" id="EDK36912.2"/>
    </source>
</evidence>
<name>A5DCK5_PICGU</name>
<dbReference type="OrthoDB" id="48041at2759"/>
<dbReference type="PANTHER" id="PTHR13070:SF0">
    <property type="entry name" value="TRNA-SPLICING ENDONUCLEASE SUBUNIT SEN34"/>
    <property type="match status" value="1"/>
</dbReference>
<dbReference type="PANTHER" id="PTHR13070">
    <property type="entry name" value="TRNA-SPLICING ENDONUCLEASE SUBUNIT SEN34-RELATED"/>
    <property type="match status" value="1"/>
</dbReference>
<sequence>MVFVCSARINFITKLFNLLMIPLPVIAQDVMVFDVAHIRKLRSLGIAGVLSGTLSAAPQQNLLLGVPLRLSIFDAIWLVRNHHAFLYDSAAYHQGLTTTNNSVDPSIDNKNQSNFITIPSTSSAPGPPPIEYQISIDEFMPKDTKTAQLYKVYSSLRSRGYWVSPGLRFGGDFVAYPGDPLLFHSHLIVSHADEVTNQDLVHRGRLATGVKKLWCVVDSMEKAYSIEWAGFG</sequence>
<keyword evidence="7" id="KW-0732">Signal</keyword>
<protein>
    <recommendedName>
        <fullName evidence="2">tRNA-intron lyase</fullName>
        <ecNumber evidence="2">4.6.1.16</ecNumber>
    </recommendedName>
</protein>
<dbReference type="InterPro" id="IPR011856">
    <property type="entry name" value="tRNA_endonuc-like_dom_sf"/>
</dbReference>
<dbReference type="GO" id="GO:0000379">
    <property type="term" value="P:tRNA-type intron splice site recognition and cleavage"/>
    <property type="evidence" value="ECO:0007669"/>
    <property type="project" value="EnsemblFungi"/>
</dbReference>
<evidence type="ECO:0000313" key="11">
    <source>
        <dbReference type="Proteomes" id="UP000001997"/>
    </source>
</evidence>
<dbReference type="Pfam" id="PF01974">
    <property type="entry name" value="tRNA_int_endo"/>
    <property type="match status" value="1"/>
</dbReference>
<dbReference type="GO" id="GO:0003676">
    <property type="term" value="F:nucleic acid binding"/>
    <property type="evidence" value="ECO:0007669"/>
    <property type="project" value="InterPro"/>
</dbReference>
<dbReference type="HOGENOM" id="CLU_049366_1_0_1"/>
<evidence type="ECO:0000256" key="1">
    <source>
        <dbReference type="ARBA" id="ARBA00008078"/>
    </source>
</evidence>
<keyword evidence="3" id="KW-0819">tRNA processing</keyword>
<keyword evidence="4" id="KW-0456">Lyase</keyword>
<dbReference type="InterPro" id="IPR036167">
    <property type="entry name" value="tRNA_intron_Endo_cat-like_sf"/>
</dbReference>
<dbReference type="KEGG" id="pgu:PGUG_01010"/>
<comment type="similarity">
    <text evidence="1">Belongs to the tRNA-intron endonuclease family.</text>
</comment>
<dbReference type="InterPro" id="IPR016690">
    <property type="entry name" value="TSEN34"/>
</dbReference>
<gene>
    <name evidence="10" type="ORF">PGUG_01010</name>
</gene>
<reference evidence="10 11" key="1">
    <citation type="journal article" date="2009" name="Nature">
        <title>Evolution of pathogenicity and sexual reproduction in eight Candida genomes.</title>
        <authorList>
            <person name="Butler G."/>
            <person name="Rasmussen M.D."/>
            <person name="Lin M.F."/>
            <person name="Santos M.A."/>
            <person name="Sakthikumar S."/>
            <person name="Munro C.A."/>
            <person name="Rheinbay E."/>
            <person name="Grabherr M."/>
            <person name="Forche A."/>
            <person name="Reedy J.L."/>
            <person name="Agrafioti I."/>
            <person name="Arnaud M.B."/>
            <person name="Bates S."/>
            <person name="Brown A.J."/>
            <person name="Brunke S."/>
            <person name="Costanzo M.C."/>
            <person name="Fitzpatrick D.A."/>
            <person name="de Groot P.W."/>
            <person name="Harris D."/>
            <person name="Hoyer L.L."/>
            <person name="Hube B."/>
            <person name="Klis F.M."/>
            <person name="Kodira C."/>
            <person name="Lennard N."/>
            <person name="Logue M.E."/>
            <person name="Martin R."/>
            <person name="Neiman A.M."/>
            <person name="Nikolaou E."/>
            <person name="Quail M.A."/>
            <person name="Quinn J."/>
            <person name="Santos M.C."/>
            <person name="Schmitzberger F.F."/>
            <person name="Sherlock G."/>
            <person name="Shah P."/>
            <person name="Silverstein K.A."/>
            <person name="Skrzypek M.S."/>
            <person name="Soll D."/>
            <person name="Staggs R."/>
            <person name="Stansfield I."/>
            <person name="Stumpf M.P."/>
            <person name="Sudbery P.E."/>
            <person name="Srikantha T."/>
            <person name="Zeng Q."/>
            <person name="Berman J."/>
            <person name="Berriman M."/>
            <person name="Heitman J."/>
            <person name="Gow N.A."/>
            <person name="Lorenz M.C."/>
            <person name="Birren B.W."/>
            <person name="Kellis M."/>
            <person name="Cuomo C.A."/>
        </authorList>
    </citation>
    <scope>NUCLEOTIDE SEQUENCE [LARGE SCALE GENOMIC DNA]</scope>
    <source>
        <strain evidence="11">ATCC 6260 / CBS 566 / DSM 6381 / JCM 1539 / NBRC 10279 / NRRL Y-324</strain>
    </source>
</reference>
<dbReference type="CDD" id="cd22363">
    <property type="entry name" value="tRNA-intron_lyase_C"/>
    <property type="match status" value="1"/>
</dbReference>
<keyword evidence="11" id="KW-1185">Reference proteome</keyword>
<evidence type="ECO:0000256" key="6">
    <source>
        <dbReference type="PIRSR" id="PIRSR017250-50"/>
    </source>
</evidence>
<dbReference type="OMA" id="RTFSLEW"/>
<dbReference type="Gene3D" id="3.40.1350.10">
    <property type="match status" value="1"/>
</dbReference>
<dbReference type="STRING" id="294746.A5DCK5"/>
<dbReference type="VEuPathDB" id="FungiDB:PGUG_01010"/>
<feature type="signal peptide" evidence="7">
    <location>
        <begin position="1"/>
        <end position="27"/>
    </location>
</feature>
<feature type="active site" evidence="6">
    <location>
        <position position="176"/>
    </location>
</feature>
<evidence type="ECO:0000259" key="9">
    <source>
        <dbReference type="Pfam" id="PF26577"/>
    </source>
</evidence>
<comment type="catalytic activity">
    <reaction evidence="5">
        <text>pretRNA = a 3'-half-tRNA molecule with a 5'-OH end + a 5'-half-tRNA molecule with a 2',3'-cyclic phosphate end + an intron with a 2',3'-cyclic phosphate and a 5'-hydroxyl terminus.</text>
        <dbReference type="EC" id="4.6.1.16"/>
    </reaction>
</comment>
<dbReference type="Pfam" id="PF26577">
    <property type="entry name" value="TSEN34_N"/>
    <property type="match status" value="1"/>
</dbReference>
<evidence type="ECO:0000256" key="3">
    <source>
        <dbReference type="ARBA" id="ARBA00022694"/>
    </source>
</evidence>
<dbReference type="eggNOG" id="KOG4133">
    <property type="taxonomic scope" value="Eukaryota"/>
</dbReference>
<dbReference type="AlphaFoldDB" id="A5DCK5"/>
<dbReference type="InParanoid" id="A5DCK5"/>
<feature type="active site" evidence="6">
    <location>
        <position position="212"/>
    </location>
</feature>